<dbReference type="KEGG" id="anr:Ana3638_02240"/>
<dbReference type="RefSeq" id="WP_161836601.1">
    <property type="nucleotide sequence ID" value="NZ_CP048000.1"/>
</dbReference>
<dbReference type="GO" id="GO:0006865">
    <property type="term" value="P:amino acid transport"/>
    <property type="evidence" value="ECO:0007669"/>
    <property type="project" value="TreeGrafter"/>
</dbReference>
<evidence type="ECO:0000256" key="6">
    <source>
        <dbReference type="ARBA" id="ARBA00023136"/>
    </source>
</evidence>
<comment type="similarity">
    <text evidence="7">Belongs to the binding-protein-dependent transport system permease family.</text>
</comment>
<organism evidence="9 10">
    <name type="scientific">Anaerocolumna sedimenticola</name>
    <dbReference type="NCBI Taxonomy" id="2696063"/>
    <lineage>
        <taxon>Bacteria</taxon>
        <taxon>Bacillati</taxon>
        <taxon>Bacillota</taxon>
        <taxon>Clostridia</taxon>
        <taxon>Lachnospirales</taxon>
        <taxon>Lachnospiraceae</taxon>
        <taxon>Anaerocolumna</taxon>
    </lineage>
</organism>
<feature type="domain" description="ABC transmembrane type-1" evidence="8">
    <location>
        <begin position="22"/>
        <end position="216"/>
    </location>
</feature>
<reference evidence="9 10" key="1">
    <citation type="submission" date="2020-01" db="EMBL/GenBank/DDBJ databases">
        <title>Genome analysis of Anaerocolumna sp. CBA3638.</title>
        <authorList>
            <person name="Kim J."/>
            <person name="Roh S.W."/>
        </authorList>
    </citation>
    <scope>NUCLEOTIDE SEQUENCE [LARGE SCALE GENOMIC DNA]</scope>
    <source>
        <strain evidence="9 10">CBA3638</strain>
    </source>
</reference>
<evidence type="ECO:0000256" key="7">
    <source>
        <dbReference type="RuleBase" id="RU363032"/>
    </source>
</evidence>
<dbReference type="GO" id="GO:0022857">
    <property type="term" value="F:transmembrane transporter activity"/>
    <property type="evidence" value="ECO:0007669"/>
    <property type="project" value="InterPro"/>
</dbReference>
<evidence type="ECO:0000313" key="9">
    <source>
        <dbReference type="EMBL" id="QHQ59765.1"/>
    </source>
</evidence>
<dbReference type="Pfam" id="PF00528">
    <property type="entry name" value="BPD_transp_1"/>
    <property type="match status" value="1"/>
</dbReference>
<gene>
    <name evidence="9" type="ORF">Ana3638_02240</name>
</gene>
<feature type="transmembrane region" description="Helical" evidence="7">
    <location>
        <begin position="61"/>
        <end position="81"/>
    </location>
</feature>
<feature type="transmembrane region" description="Helical" evidence="7">
    <location>
        <begin position="22"/>
        <end position="49"/>
    </location>
</feature>
<feature type="transmembrane region" description="Helical" evidence="7">
    <location>
        <begin position="195"/>
        <end position="215"/>
    </location>
</feature>
<dbReference type="EMBL" id="CP048000">
    <property type="protein sequence ID" value="QHQ59765.1"/>
    <property type="molecule type" value="Genomic_DNA"/>
</dbReference>
<dbReference type="SUPFAM" id="SSF161098">
    <property type="entry name" value="MetI-like"/>
    <property type="match status" value="1"/>
</dbReference>
<dbReference type="NCBIfam" id="TIGR01726">
    <property type="entry name" value="HEQRo_perm_3TM"/>
    <property type="match status" value="1"/>
</dbReference>
<protein>
    <submittedName>
        <fullName evidence="9">ABC transporter permease subunit</fullName>
    </submittedName>
</protein>
<evidence type="ECO:0000256" key="2">
    <source>
        <dbReference type="ARBA" id="ARBA00022448"/>
    </source>
</evidence>
<dbReference type="GO" id="GO:0043190">
    <property type="term" value="C:ATP-binding cassette (ABC) transporter complex"/>
    <property type="evidence" value="ECO:0007669"/>
    <property type="project" value="InterPro"/>
</dbReference>
<evidence type="ECO:0000256" key="5">
    <source>
        <dbReference type="ARBA" id="ARBA00022989"/>
    </source>
</evidence>
<keyword evidence="10" id="KW-1185">Reference proteome</keyword>
<evidence type="ECO:0000256" key="4">
    <source>
        <dbReference type="ARBA" id="ARBA00022692"/>
    </source>
</evidence>
<dbReference type="PROSITE" id="PS50928">
    <property type="entry name" value="ABC_TM1"/>
    <property type="match status" value="1"/>
</dbReference>
<dbReference type="Gene3D" id="1.10.3720.10">
    <property type="entry name" value="MetI-like"/>
    <property type="match status" value="1"/>
</dbReference>
<dbReference type="CDD" id="cd06261">
    <property type="entry name" value="TM_PBP2"/>
    <property type="match status" value="1"/>
</dbReference>
<comment type="subcellular location">
    <subcellularLocation>
        <location evidence="1 7">Cell membrane</location>
        <topology evidence="1 7">Multi-pass membrane protein</topology>
    </subcellularLocation>
</comment>
<sequence length="225" mass="24863">MRDLGISVLFQGKNFVRLLEGLGLTIGISLIAVAISIVLGIILGMVMTIKNPILKAVTRSYLEFVRIMPQLVLLFIVYFGVTKAFGIHLSGEVSAIIVFSIWGTAEMGDLVRGALSSIPKHQYESGKAIGLTELQIYFYIIIPQTIRRLVPLAINLVTRMIKTTSLIALIGVVEVVKVGQQIIEASRLSVPSAALWIYGVIFFFYFIVCYPISLLSSKLEKAWKN</sequence>
<accession>A0A6P1TJF0</accession>
<dbReference type="InterPro" id="IPR010065">
    <property type="entry name" value="AA_ABC_transptr_permease_3TM"/>
</dbReference>
<keyword evidence="2 7" id="KW-0813">Transport</keyword>
<dbReference type="Proteomes" id="UP000464314">
    <property type="component" value="Chromosome"/>
</dbReference>
<keyword evidence="6 7" id="KW-0472">Membrane</keyword>
<keyword evidence="4 7" id="KW-0812">Transmembrane</keyword>
<evidence type="ECO:0000259" key="8">
    <source>
        <dbReference type="PROSITE" id="PS50928"/>
    </source>
</evidence>
<dbReference type="PANTHER" id="PTHR30614:SF36">
    <property type="entry name" value="ABC TRANSPORTER MEMBRANE-SPANNING PERMEASE-GLUTAMINE TRANSPORT"/>
    <property type="match status" value="1"/>
</dbReference>
<evidence type="ECO:0000256" key="1">
    <source>
        <dbReference type="ARBA" id="ARBA00004651"/>
    </source>
</evidence>
<name>A0A6P1TJF0_9FIRM</name>
<evidence type="ECO:0000313" key="10">
    <source>
        <dbReference type="Proteomes" id="UP000464314"/>
    </source>
</evidence>
<dbReference type="PANTHER" id="PTHR30614">
    <property type="entry name" value="MEMBRANE COMPONENT OF AMINO ACID ABC TRANSPORTER"/>
    <property type="match status" value="1"/>
</dbReference>
<keyword evidence="5 7" id="KW-1133">Transmembrane helix</keyword>
<dbReference type="AlphaFoldDB" id="A0A6P1TJF0"/>
<dbReference type="InterPro" id="IPR035906">
    <property type="entry name" value="MetI-like_sf"/>
</dbReference>
<keyword evidence="3" id="KW-1003">Cell membrane</keyword>
<proteinExistence type="inferred from homology"/>
<dbReference type="InterPro" id="IPR000515">
    <property type="entry name" value="MetI-like"/>
</dbReference>
<evidence type="ECO:0000256" key="3">
    <source>
        <dbReference type="ARBA" id="ARBA00022475"/>
    </source>
</evidence>
<dbReference type="InterPro" id="IPR043429">
    <property type="entry name" value="ArtM/GltK/GlnP/TcyL/YhdX-like"/>
</dbReference>